<evidence type="ECO:0000313" key="14">
    <source>
        <dbReference type="EMBL" id="CAJ1075769.1"/>
    </source>
</evidence>
<dbReference type="PROSITE" id="PS50998">
    <property type="entry name" value="GLA_2"/>
    <property type="match status" value="1"/>
</dbReference>
<dbReference type="GO" id="GO:0046848">
    <property type="term" value="F:hydroxyapatite binding"/>
    <property type="evidence" value="ECO:0007669"/>
    <property type="project" value="TreeGrafter"/>
</dbReference>
<dbReference type="EMBL" id="OY660879">
    <property type="protein sequence ID" value="CAJ1075769.1"/>
    <property type="molecule type" value="Genomic_DNA"/>
</dbReference>
<evidence type="ECO:0000256" key="11">
    <source>
        <dbReference type="ARBA" id="ARBA00045222"/>
    </source>
</evidence>
<dbReference type="GO" id="GO:1900076">
    <property type="term" value="P:regulation of cellular response to insulin stimulus"/>
    <property type="evidence" value="ECO:0007669"/>
    <property type="project" value="InterPro"/>
</dbReference>
<keyword evidence="7" id="KW-0106">Calcium</keyword>
<keyword evidence="8" id="KW-1015">Disulfide bond</keyword>
<evidence type="ECO:0000313" key="15">
    <source>
        <dbReference type="Proteomes" id="UP001178508"/>
    </source>
</evidence>
<feature type="signal peptide" evidence="12">
    <location>
        <begin position="1"/>
        <end position="18"/>
    </location>
</feature>
<dbReference type="PANTHER" id="PTHR14235:SF0">
    <property type="entry name" value="OSTEOCALCIN"/>
    <property type="match status" value="1"/>
</dbReference>
<keyword evidence="3" id="KW-0301">Gamma-carboxyglutamic acid</keyword>
<evidence type="ECO:0000259" key="13">
    <source>
        <dbReference type="PROSITE" id="PS50998"/>
    </source>
</evidence>
<dbReference type="SMART" id="SM00069">
    <property type="entry name" value="GLA"/>
    <property type="match status" value="1"/>
</dbReference>
<organism evidence="14 15">
    <name type="scientific">Xyrichtys novacula</name>
    <name type="common">Pearly razorfish</name>
    <name type="synonym">Hemipteronotus novacula</name>
    <dbReference type="NCBI Taxonomy" id="13765"/>
    <lineage>
        <taxon>Eukaryota</taxon>
        <taxon>Metazoa</taxon>
        <taxon>Chordata</taxon>
        <taxon>Craniata</taxon>
        <taxon>Vertebrata</taxon>
        <taxon>Euteleostomi</taxon>
        <taxon>Actinopterygii</taxon>
        <taxon>Neopterygii</taxon>
        <taxon>Teleostei</taxon>
        <taxon>Neoteleostei</taxon>
        <taxon>Acanthomorphata</taxon>
        <taxon>Eupercaria</taxon>
        <taxon>Labriformes</taxon>
        <taxon>Labridae</taxon>
        <taxon>Xyrichtys</taxon>
    </lineage>
</organism>
<dbReference type="GO" id="GO:0032571">
    <property type="term" value="P:response to vitamin K"/>
    <property type="evidence" value="ECO:0007669"/>
    <property type="project" value="InterPro"/>
</dbReference>
<keyword evidence="12" id="KW-0732">Signal</keyword>
<dbReference type="GO" id="GO:0001649">
    <property type="term" value="P:osteoblast differentiation"/>
    <property type="evidence" value="ECO:0007669"/>
    <property type="project" value="TreeGrafter"/>
</dbReference>
<feature type="chain" id="PRO_5043617619" description="Bone Gla protein" evidence="12">
    <location>
        <begin position="19"/>
        <end position="96"/>
    </location>
</feature>
<dbReference type="GO" id="GO:0005509">
    <property type="term" value="F:calcium ion binding"/>
    <property type="evidence" value="ECO:0007669"/>
    <property type="project" value="InterPro"/>
</dbReference>
<sequence length="96" mass="10485">MKTLVVLVLLSLAVVCLTSDVSEPAGDNPAQEGLFVEKVQASEVVRQKRATGQLSMSQLESLREVCELNLGCEDMMDTHGIIAAYTAYYGPIPYDY</sequence>
<evidence type="ECO:0000256" key="2">
    <source>
        <dbReference type="ARBA" id="ARBA00008850"/>
    </source>
</evidence>
<evidence type="ECO:0000256" key="7">
    <source>
        <dbReference type="ARBA" id="ARBA00022837"/>
    </source>
</evidence>
<dbReference type="GO" id="GO:0008147">
    <property type="term" value="F:structural constituent of bone"/>
    <property type="evidence" value="ECO:0007669"/>
    <property type="project" value="TreeGrafter"/>
</dbReference>
<comment type="subcellular location">
    <subcellularLocation>
        <location evidence="1">Secreted</location>
    </subcellularLocation>
</comment>
<feature type="domain" description="Gla" evidence="13">
    <location>
        <begin position="58"/>
        <end position="90"/>
    </location>
</feature>
<dbReference type="InterPro" id="IPR000294">
    <property type="entry name" value="GLA_domain"/>
</dbReference>
<evidence type="ECO:0000256" key="9">
    <source>
        <dbReference type="ARBA" id="ARBA00030150"/>
    </source>
</evidence>
<comment type="function">
    <text evidence="11">The carboxylated form is one of the main organic components of the bone matrix, which constitutes 1-2% of the total bone protein. The carboxylated form binds strongly to apatite and calcium.</text>
</comment>
<keyword evidence="5" id="KW-0091">Biomineralization</keyword>
<gene>
    <name evidence="14" type="ORF">XNOV1_A011269</name>
</gene>
<evidence type="ECO:0000256" key="8">
    <source>
        <dbReference type="ARBA" id="ARBA00023157"/>
    </source>
</evidence>
<evidence type="ECO:0000256" key="4">
    <source>
        <dbReference type="ARBA" id="ARBA00022525"/>
    </source>
</evidence>
<dbReference type="InterPro" id="IPR039176">
    <property type="entry name" value="Osteocalcin"/>
</dbReference>
<reference evidence="14" key="1">
    <citation type="submission" date="2023-08" db="EMBL/GenBank/DDBJ databases">
        <authorList>
            <person name="Alioto T."/>
            <person name="Alioto T."/>
            <person name="Gomez Garrido J."/>
        </authorList>
    </citation>
    <scope>NUCLEOTIDE SEQUENCE</scope>
</reference>
<evidence type="ECO:0000256" key="3">
    <source>
        <dbReference type="ARBA" id="ARBA00022479"/>
    </source>
</evidence>
<proteinExistence type="inferred from homology"/>
<dbReference type="GO" id="GO:0005576">
    <property type="term" value="C:extracellular region"/>
    <property type="evidence" value="ECO:0007669"/>
    <property type="project" value="UniProtKB-SubCell"/>
</dbReference>
<accession>A0AAV1GRR9</accession>
<dbReference type="InterPro" id="IPR058704">
    <property type="entry name" value="BGLAP-like_C"/>
</dbReference>
<evidence type="ECO:0000256" key="12">
    <source>
        <dbReference type="SAM" id="SignalP"/>
    </source>
</evidence>
<dbReference type="Proteomes" id="UP001178508">
    <property type="component" value="Chromosome 16"/>
</dbReference>
<dbReference type="SUPFAM" id="SSF57630">
    <property type="entry name" value="GLA-domain"/>
    <property type="match status" value="1"/>
</dbReference>
<evidence type="ECO:0000256" key="10">
    <source>
        <dbReference type="ARBA" id="ARBA00033350"/>
    </source>
</evidence>
<dbReference type="InterPro" id="IPR035972">
    <property type="entry name" value="GLA-like_dom_SF"/>
</dbReference>
<dbReference type="PROSITE" id="PS00011">
    <property type="entry name" value="GLA_1"/>
    <property type="match status" value="1"/>
</dbReference>
<keyword evidence="4" id="KW-0964">Secreted</keyword>
<name>A0AAV1GRR9_XYRNO</name>
<evidence type="ECO:0000256" key="1">
    <source>
        <dbReference type="ARBA" id="ARBA00004613"/>
    </source>
</evidence>
<dbReference type="GO" id="GO:0031214">
    <property type="term" value="P:biomineral tissue development"/>
    <property type="evidence" value="ECO:0007669"/>
    <property type="project" value="UniProtKB-KW"/>
</dbReference>
<keyword evidence="15" id="KW-1185">Reference proteome</keyword>
<dbReference type="PANTHER" id="PTHR14235">
    <property type="entry name" value="OSTEOCALCIN"/>
    <property type="match status" value="1"/>
</dbReference>
<evidence type="ECO:0000256" key="5">
    <source>
        <dbReference type="ARBA" id="ARBA00022591"/>
    </source>
</evidence>
<keyword evidence="6" id="KW-0479">Metal-binding</keyword>
<protein>
    <recommendedName>
        <fullName evidence="9">Bone Gla protein</fullName>
    </recommendedName>
    <alternativeName>
        <fullName evidence="10">Gamma-carboxyglutamic acid-containing protein</fullName>
    </alternativeName>
</protein>
<dbReference type="Pfam" id="PF25890">
    <property type="entry name" value="BGLAP_C"/>
    <property type="match status" value="1"/>
</dbReference>
<dbReference type="GO" id="GO:0060348">
    <property type="term" value="P:bone development"/>
    <property type="evidence" value="ECO:0007669"/>
    <property type="project" value="InterPro"/>
</dbReference>
<evidence type="ECO:0000256" key="6">
    <source>
        <dbReference type="ARBA" id="ARBA00022723"/>
    </source>
</evidence>
<comment type="similarity">
    <text evidence="2">Belongs to the osteocalcin/matrix Gla protein family.</text>
</comment>
<dbReference type="AlphaFoldDB" id="A0AAV1GRR9"/>